<dbReference type="EMBL" id="CZPZ01000002">
    <property type="protein sequence ID" value="CUS32485.1"/>
    <property type="molecule type" value="Genomic_DNA"/>
</dbReference>
<dbReference type="AlphaFoldDB" id="A0A0S4L4Q3"/>
<keyword evidence="2" id="KW-1185">Reference proteome</keyword>
<evidence type="ECO:0000313" key="1">
    <source>
        <dbReference type="EMBL" id="CUS32485.1"/>
    </source>
</evidence>
<organism evidence="1 2">
    <name type="scientific">Candidatus Nitrospira nitrificans</name>
    <dbReference type="NCBI Taxonomy" id="1742973"/>
    <lineage>
        <taxon>Bacteria</taxon>
        <taxon>Pseudomonadati</taxon>
        <taxon>Nitrospirota</taxon>
        <taxon>Nitrospiria</taxon>
        <taxon>Nitrospirales</taxon>
        <taxon>Nitrospiraceae</taxon>
        <taxon>Nitrospira</taxon>
    </lineage>
</organism>
<accession>A0A0S4L4Q3</accession>
<dbReference type="Proteomes" id="UP000198736">
    <property type="component" value="Unassembled WGS sequence"/>
</dbReference>
<gene>
    <name evidence="1" type="ORF">COMA2_100145</name>
</gene>
<evidence type="ECO:0000313" key="2">
    <source>
        <dbReference type="Proteomes" id="UP000198736"/>
    </source>
</evidence>
<proteinExistence type="predicted"/>
<protein>
    <submittedName>
        <fullName evidence="1">Uncharacterized protein</fullName>
    </submittedName>
</protein>
<sequence>MTKTSGRLILWRVYSLPCNRNGVLAKFGTPFFRFSQPDQAALLCKQLNSTLSISSVMERGQASDRI</sequence>
<name>A0A0S4L4Q3_9BACT</name>
<reference evidence="2" key="1">
    <citation type="submission" date="2015-10" db="EMBL/GenBank/DDBJ databases">
        <authorList>
            <person name="Luecker S."/>
            <person name="Luecker S."/>
        </authorList>
    </citation>
    <scope>NUCLEOTIDE SEQUENCE [LARGE SCALE GENOMIC DNA]</scope>
</reference>